<feature type="compositionally biased region" description="Basic residues" evidence="1">
    <location>
        <begin position="41"/>
        <end position="54"/>
    </location>
</feature>
<evidence type="ECO:0008006" key="4">
    <source>
        <dbReference type="Google" id="ProtNLM"/>
    </source>
</evidence>
<organism evidence="2 3">
    <name type="scientific">Fusarium pseudograminearum (strain CS3096)</name>
    <name type="common">Wheat and barley crown-rot fungus</name>
    <dbReference type="NCBI Taxonomy" id="1028729"/>
    <lineage>
        <taxon>Eukaryota</taxon>
        <taxon>Fungi</taxon>
        <taxon>Dikarya</taxon>
        <taxon>Ascomycota</taxon>
        <taxon>Pezizomycotina</taxon>
        <taxon>Sordariomycetes</taxon>
        <taxon>Hypocreomycetidae</taxon>
        <taxon>Hypocreales</taxon>
        <taxon>Nectriaceae</taxon>
        <taxon>Fusarium</taxon>
    </lineage>
</organism>
<feature type="region of interest" description="Disordered" evidence="1">
    <location>
        <begin position="40"/>
        <end position="67"/>
    </location>
</feature>
<dbReference type="GeneID" id="20361439"/>
<evidence type="ECO:0000313" key="3">
    <source>
        <dbReference type="Proteomes" id="UP000007978"/>
    </source>
</evidence>
<proteinExistence type="predicted"/>
<dbReference type="PANTHER" id="PTHR37540:SF5">
    <property type="entry name" value="TRANSCRIPTION FACTOR DOMAIN-CONTAINING PROTEIN"/>
    <property type="match status" value="1"/>
</dbReference>
<dbReference type="OrthoDB" id="3469466at2759"/>
<accession>K3W232</accession>
<gene>
    <name evidence="2" type="ORF">FPSE_02820</name>
</gene>
<reference evidence="2 3" key="1">
    <citation type="journal article" date="2012" name="PLoS Pathog.">
        <title>Comparative pathogenomics reveals horizontally acquired novel virulence genes in fungi infecting cereal hosts.</title>
        <authorList>
            <person name="Gardiner D.M."/>
            <person name="McDonald M.C."/>
            <person name="Covarelli L."/>
            <person name="Solomon P.S."/>
            <person name="Rusu A.G."/>
            <person name="Marshall M."/>
            <person name="Kazan K."/>
            <person name="Chakraborty S."/>
            <person name="McDonald B.A."/>
            <person name="Manners J.M."/>
        </authorList>
    </citation>
    <scope>NUCLEOTIDE SEQUENCE [LARGE SCALE GENOMIC DNA]</scope>
    <source>
        <strain evidence="2 3">CS3096</strain>
    </source>
</reference>
<dbReference type="HOGENOM" id="CLU_515840_0_0_1"/>
<dbReference type="PANTHER" id="PTHR37540">
    <property type="entry name" value="TRANSCRIPTION FACTOR (ACR-2), PUTATIVE-RELATED-RELATED"/>
    <property type="match status" value="1"/>
</dbReference>
<name>K3W232_FUSPC</name>
<keyword evidence="3" id="KW-1185">Reference proteome</keyword>
<dbReference type="eggNOG" id="ENOG502SP01">
    <property type="taxonomic scope" value="Eukaryota"/>
</dbReference>
<sequence>MRPKNNKSSKSDMELCFLPITTANPNNRREIELRQASARSHLAKITHRRKKSSANKKDGVINHYNQTDGRSRHITPMLFYVVPDKILDQHTRMLLHYCTQSFWPGFEIGSAAFHIPSFARDYNTLVAQGPCLVHALLWSAAVSLSHKRNTRVTDKDSLVHYNQALKYISQDITRPVAEISEQTMYAILSISGPEVASDDEDCIVKRAFDPPLAKLSWIHVYGRRLHIDAHARALIRIVDLKGGIHSLKSLDFQASFNYMDLTRASQRLIRPHLPISKLYGRVRETHDRRKLYGYAADFAPASCVEATTQHLSKLRELGLSADLDDVMRDMRIWVKVIEGYHFGLLANPDSSLLTAHRDLIQQRLLATLPEEDGILDITVLGESNDAQGEAAEWINELVQTALLIFSLGVTFPIPYAPPYHRLSKRLKAQLERRMEEALELQLFDLLTWLGVLGVLCSEQVGNDLRVWFVSFLGTVEPRRAGGCVARNWSTVVKESLEPFLWSSVSCDEAAEAAWKEVQEGSRGWERTAWSGMLGTICG</sequence>
<dbReference type="AlphaFoldDB" id="K3W232"/>
<dbReference type="EMBL" id="AFNW01000064">
    <property type="protein sequence ID" value="EKJ76945.1"/>
    <property type="molecule type" value="Genomic_DNA"/>
</dbReference>
<dbReference type="RefSeq" id="XP_009254214.1">
    <property type="nucleotide sequence ID" value="XM_009255939.1"/>
</dbReference>
<dbReference type="KEGG" id="fpu:FPSE_02820"/>
<evidence type="ECO:0000256" key="1">
    <source>
        <dbReference type="SAM" id="MobiDB-lite"/>
    </source>
</evidence>
<comment type="caution">
    <text evidence="2">The sequence shown here is derived from an EMBL/GenBank/DDBJ whole genome shotgun (WGS) entry which is preliminary data.</text>
</comment>
<dbReference type="Proteomes" id="UP000007978">
    <property type="component" value="Chromosome 3"/>
</dbReference>
<evidence type="ECO:0000313" key="2">
    <source>
        <dbReference type="EMBL" id="EKJ76945.1"/>
    </source>
</evidence>
<protein>
    <recommendedName>
        <fullName evidence="4">Transcription factor domain-containing protein</fullName>
    </recommendedName>
</protein>